<proteinExistence type="predicted"/>
<feature type="region of interest" description="Disordered" evidence="1">
    <location>
        <begin position="312"/>
        <end position="347"/>
    </location>
</feature>
<comment type="caution">
    <text evidence="3">The sequence shown here is derived from an EMBL/GenBank/DDBJ whole genome shotgun (WGS) entry which is preliminary data.</text>
</comment>
<feature type="transmembrane region" description="Helical" evidence="2">
    <location>
        <begin position="160"/>
        <end position="177"/>
    </location>
</feature>
<evidence type="ECO:0000313" key="3">
    <source>
        <dbReference type="EMBL" id="MEB3052344.1"/>
    </source>
</evidence>
<evidence type="ECO:0000313" key="4">
    <source>
        <dbReference type="Proteomes" id="UP001299046"/>
    </source>
</evidence>
<feature type="transmembrane region" description="Helical" evidence="2">
    <location>
        <begin position="104"/>
        <end position="122"/>
    </location>
</feature>
<gene>
    <name evidence="3" type="ORF">KV112_21870</name>
</gene>
<keyword evidence="4" id="KW-1185">Reference proteome</keyword>
<feature type="transmembrane region" description="Helical" evidence="2">
    <location>
        <begin position="237"/>
        <end position="254"/>
    </location>
</feature>
<accession>A0ABU5YSF3</accession>
<keyword evidence="2" id="KW-1133">Transmembrane helix</keyword>
<protein>
    <submittedName>
        <fullName evidence="3">Uncharacterized protein</fullName>
    </submittedName>
</protein>
<organism evidence="3 4">
    <name type="scientific">[Mycobacterium] zoologicum</name>
    <dbReference type="NCBI Taxonomy" id="2872311"/>
    <lineage>
        <taxon>Bacteria</taxon>
        <taxon>Bacillati</taxon>
        <taxon>Actinomycetota</taxon>
        <taxon>Actinomycetes</taxon>
        <taxon>Mycobacteriales</taxon>
        <taxon>Mycobacteriaceae</taxon>
        <taxon>Mycolicibacter</taxon>
    </lineage>
</organism>
<sequence>MGITLVLTLLESAFSAMFGGAGPIIMLLVLIAGGYFAYQQRNPEKARALQARFQQLAGDRSATANHTVMAPPPNAGSAGGPVYPAPQPSPWLPAMGAATQSAQTGAIVSAALLIPTLIAYAWRYESHDFIEPWLPWWILTGLHLYFVVCVASRSRYPGRAPLAVLLGLAGTVLIALADNPSGDVSLIKMFSSKRYYDGDYYPVLPSADVMQWISRTPILAVLLFVAAWGVARRRQSGWVLGLIPTGLLVWWAIYGSEHGFGWQGHWYQHWLLSVGVFIGGCLCCWLADLLTSGGGVIPGGMAYAPPAWPGPASPPVPPPVPPAHADYRAQASQHFQGPHPGGPGGAR</sequence>
<feature type="compositionally biased region" description="Pro residues" evidence="1">
    <location>
        <begin position="312"/>
        <end position="322"/>
    </location>
</feature>
<dbReference type="Proteomes" id="UP001299046">
    <property type="component" value="Unassembled WGS sequence"/>
</dbReference>
<feature type="transmembrane region" description="Helical" evidence="2">
    <location>
        <begin position="134"/>
        <end position="153"/>
    </location>
</feature>
<dbReference type="RefSeq" id="WP_225400391.1">
    <property type="nucleotide sequence ID" value="NZ_JAYJJS010000004.1"/>
</dbReference>
<name>A0ABU5YSF3_9MYCO</name>
<keyword evidence="2" id="KW-0812">Transmembrane</keyword>
<evidence type="ECO:0000256" key="2">
    <source>
        <dbReference type="SAM" id="Phobius"/>
    </source>
</evidence>
<evidence type="ECO:0000256" key="1">
    <source>
        <dbReference type="SAM" id="MobiDB-lite"/>
    </source>
</evidence>
<dbReference type="EMBL" id="JAYJJT010000043">
    <property type="protein sequence ID" value="MEB3052344.1"/>
    <property type="molecule type" value="Genomic_DNA"/>
</dbReference>
<feature type="transmembrane region" description="Helical" evidence="2">
    <location>
        <begin position="212"/>
        <end position="230"/>
    </location>
</feature>
<feature type="transmembrane region" description="Helical" evidence="2">
    <location>
        <begin position="266"/>
        <end position="287"/>
    </location>
</feature>
<keyword evidence="2" id="KW-0472">Membrane</keyword>
<reference evidence="3 4" key="1">
    <citation type="submission" date="2023-12" db="EMBL/GenBank/DDBJ databases">
        <title>Description of new species of Mycobacterium terrae complex isolated from sewage at the Sao Paulo Zoological Park Foundation in Brazil.</title>
        <authorList>
            <person name="Romagnoli C.L."/>
            <person name="Conceicao E.C."/>
            <person name="Machado E."/>
            <person name="Barreto L.B.P.F."/>
            <person name="Sharma A."/>
            <person name="Silva N.M."/>
            <person name="Marques L.E."/>
            <person name="Juliana M.A."/>
            <person name="Lourenco M.C.S."/>
            <person name="Digiampietri L.A."/>
            <person name="Suffys P.N."/>
            <person name="Viana-Niero C."/>
        </authorList>
    </citation>
    <scope>NUCLEOTIDE SEQUENCE [LARGE SCALE GENOMIC DNA]</scope>
    <source>
        <strain evidence="3 4">MYC123</strain>
    </source>
</reference>
<feature type="transmembrane region" description="Helical" evidence="2">
    <location>
        <begin position="12"/>
        <end position="38"/>
    </location>
</feature>